<evidence type="ECO:0000259" key="1">
    <source>
        <dbReference type="Pfam" id="PF01243"/>
    </source>
</evidence>
<keyword evidence="3" id="KW-1185">Reference proteome</keyword>
<reference evidence="3" key="1">
    <citation type="submission" date="2015-07" db="EMBL/GenBank/DDBJ databases">
        <title>Draft genome sequence of Acetobacterium bakii DSM 8293, a potential psychrophilic chemical producer through syngas fermentation.</title>
        <authorList>
            <person name="Song Y."/>
            <person name="Hwang S."/>
            <person name="Cho B.-K."/>
        </authorList>
    </citation>
    <scope>NUCLEOTIDE SEQUENCE [LARGE SCALE GENOMIC DNA]</scope>
    <source>
        <strain evidence="3">DSM 8239</strain>
    </source>
</reference>
<dbReference type="Proteomes" id="UP000036873">
    <property type="component" value="Unassembled WGS sequence"/>
</dbReference>
<feature type="domain" description="Pyridoxamine 5'-phosphate oxidase N-terminal" evidence="1">
    <location>
        <begin position="6"/>
        <end position="88"/>
    </location>
</feature>
<dbReference type="AlphaFoldDB" id="A0A0L6TV55"/>
<protein>
    <submittedName>
        <fullName evidence="2">Pyridoxamine 5-phosphate oxidase</fullName>
    </submittedName>
</protein>
<evidence type="ECO:0000313" key="3">
    <source>
        <dbReference type="Proteomes" id="UP000036873"/>
    </source>
</evidence>
<dbReference type="Gene3D" id="2.30.110.10">
    <property type="entry name" value="Electron Transport, Fmn-binding Protein, Chain A"/>
    <property type="match status" value="1"/>
</dbReference>
<dbReference type="InterPro" id="IPR011576">
    <property type="entry name" value="Pyridox_Oxase_N"/>
</dbReference>
<evidence type="ECO:0000313" key="2">
    <source>
        <dbReference type="EMBL" id="KNZ40156.1"/>
    </source>
</evidence>
<dbReference type="SUPFAM" id="SSF50475">
    <property type="entry name" value="FMN-binding split barrel"/>
    <property type="match status" value="1"/>
</dbReference>
<comment type="caution">
    <text evidence="2">The sequence shown here is derived from an EMBL/GenBank/DDBJ whole genome shotgun (WGS) entry which is preliminary data.</text>
</comment>
<dbReference type="OrthoDB" id="9792542at2"/>
<dbReference type="EMBL" id="LGYO01000085">
    <property type="protein sequence ID" value="KNZ40156.1"/>
    <property type="molecule type" value="Genomic_DNA"/>
</dbReference>
<accession>A0A0L6TV55</accession>
<dbReference type="RefSeq" id="WP_050742010.1">
    <property type="nucleotide sequence ID" value="NZ_LGYO01000085.1"/>
</dbReference>
<organism evidence="2 3">
    <name type="scientific">Acetobacterium bakii</name>
    <dbReference type="NCBI Taxonomy" id="52689"/>
    <lineage>
        <taxon>Bacteria</taxon>
        <taxon>Bacillati</taxon>
        <taxon>Bacillota</taxon>
        <taxon>Clostridia</taxon>
        <taxon>Eubacteriales</taxon>
        <taxon>Eubacteriaceae</taxon>
        <taxon>Acetobacterium</taxon>
    </lineage>
</organism>
<gene>
    <name evidence="2" type="ORF">AKG39_19170</name>
</gene>
<dbReference type="STRING" id="52689.AKG39_19170"/>
<dbReference type="Pfam" id="PF01243">
    <property type="entry name" value="PNPOx_N"/>
    <property type="match status" value="1"/>
</dbReference>
<name>A0A0L6TV55_9FIRM</name>
<sequence>MNEVISYLNECGVFFISTVDGAKPKVRPFGFVMDYEGKLCICTSNKKPFFSQIKSNPSVEICSSKGAKWMRLQGNAVVCTTPESQAKALAVMPMLSGMYSVGDGSFEIIAIEDGIADFNTMTGEHHQVTL</sequence>
<proteinExistence type="predicted"/>
<dbReference type="InterPro" id="IPR012349">
    <property type="entry name" value="Split_barrel_FMN-bd"/>
</dbReference>